<reference evidence="2 3" key="1">
    <citation type="submission" date="2018-11" db="EMBL/GenBank/DDBJ databases">
        <authorList>
            <consortium name="Pathogen Informatics"/>
        </authorList>
    </citation>
    <scope>NUCLEOTIDE SEQUENCE [LARGE SCALE GENOMIC DNA]</scope>
</reference>
<keyword evidence="3" id="KW-1185">Reference proteome</keyword>
<evidence type="ECO:0000313" key="2">
    <source>
        <dbReference type="EMBL" id="VDK59112.1"/>
    </source>
</evidence>
<accession>A0A3P6R7X0</accession>
<organism evidence="2 3">
    <name type="scientific">Cylicostephanus goldi</name>
    <name type="common">Nematode worm</name>
    <dbReference type="NCBI Taxonomy" id="71465"/>
    <lineage>
        <taxon>Eukaryota</taxon>
        <taxon>Metazoa</taxon>
        <taxon>Ecdysozoa</taxon>
        <taxon>Nematoda</taxon>
        <taxon>Chromadorea</taxon>
        <taxon>Rhabditida</taxon>
        <taxon>Rhabditina</taxon>
        <taxon>Rhabditomorpha</taxon>
        <taxon>Strongyloidea</taxon>
        <taxon>Strongylidae</taxon>
        <taxon>Cylicostephanus</taxon>
    </lineage>
</organism>
<dbReference type="Proteomes" id="UP000271889">
    <property type="component" value="Unassembled WGS sequence"/>
</dbReference>
<protein>
    <submittedName>
        <fullName evidence="2">Uncharacterized protein</fullName>
    </submittedName>
</protein>
<feature type="compositionally biased region" description="Acidic residues" evidence="1">
    <location>
        <begin position="1"/>
        <end position="20"/>
    </location>
</feature>
<evidence type="ECO:0000256" key="1">
    <source>
        <dbReference type="SAM" id="MobiDB-lite"/>
    </source>
</evidence>
<evidence type="ECO:0000313" key="3">
    <source>
        <dbReference type="Proteomes" id="UP000271889"/>
    </source>
</evidence>
<gene>
    <name evidence="2" type="ORF">CGOC_LOCUS4551</name>
</gene>
<dbReference type="EMBL" id="UYRV01012717">
    <property type="protein sequence ID" value="VDK59112.1"/>
    <property type="molecule type" value="Genomic_DNA"/>
</dbReference>
<name>A0A3P6R7X0_CYLGO</name>
<proteinExistence type="predicted"/>
<dbReference type="AlphaFoldDB" id="A0A3P6R7X0"/>
<feature type="region of interest" description="Disordered" evidence="1">
    <location>
        <begin position="1"/>
        <end position="21"/>
    </location>
</feature>
<sequence>EEEEEEEVAYDVGEGGDGDAESDRVRTRRYAVWRKFATSYLNKLRVFFSAPSRLRVLREVHNVVEDEEVKLKGIIEIRWTSSEENAIYSFMRIKHVWIALQQISLSVERSNQERMKAASFLRVVKSLKFCRYMVFQLQILGQISVLSKEAQSEATLLWKADRDLDEMLQHLNDMAERPTYYVKTRPFLQEVLCKPVTDRGHFRRNALDSRDCERWFWNGWQYEGYLVQEIQYKIRHDTLESMFNREAGGFEIDEEQALLDNIAGELNAERDNLIHWLRNPQNFPAFNEEVTRRSISELKISEDFRRASFTNMDHAKRTLLVTNVGGALRSRLEYERNSVLYAISGFSPKSLRNYNADEKSTRDVVSSFFGYPSLEEDVQQLSRQLSRLPAEQRREFDKAEKKCNISFPSSAVSYGLVQLESLIAEVS</sequence>
<dbReference type="OrthoDB" id="10059291at2759"/>
<feature type="non-terminal residue" evidence="2">
    <location>
        <position position="1"/>
    </location>
</feature>